<dbReference type="OrthoDB" id="777193at2759"/>
<protein>
    <submittedName>
        <fullName evidence="1">Delta-latroinsectotoxin-Lt1a protein</fullName>
    </submittedName>
</protein>
<comment type="caution">
    <text evidence="1">The sequence shown here is derived from an EMBL/GenBank/DDBJ whole genome shotgun (WGS) entry which is preliminary data.</text>
</comment>
<reference evidence="1 2" key="1">
    <citation type="submission" date="2020-06" db="EMBL/GenBank/DDBJ databases">
        <title>Transcriptomic and genomic resources for Thalictrum thalictroides and T. hernandezii: Facilitating candidate gene discovery in an emerging model plant lineage.</title>
        <authorList>
            <person name="Arias T."/>
            <person name="Riano-Pachon D.M."/>
            <person name="Di Stilio V.S."/>
        </authorList>
    </citation>
    <scope>NUCLEOTIDE SEQUENCE [LARGE SCALE GENOMIC DNA]</scope>
    <source>
        <strain evidence="2">cv. WT478/WT964</strain>
        <tissue evidence="1">Leaves</tissue>
    </source>
</reference>
<dbReference type="PANTHER" id="PTHR48436:SF1">
    <property type="entry name" value="2, PUTATIVE-RELATED"/>
    <property type="match status" value="1"/>
</dbReference>
<gene>
    <name evidence="1" type="ORF">FRX31_015432</name>
</gene>
<accession>A0A7J6WFX6</accession>
<sequence>VTGIPQFGLGEGVDQSGVTTKILTCNSTMDLNVDNKSKLFGLHIHTSVIQMSFGPVVFANSQGPKLYAKSHAVSTVNLYVGVKNKPMYGAGRNMQDMLKSGKGLPLIIRLRLRSNFKVVWKLINPNFHHNVECMLVLHGDLNKHRNQAYSSNCRIASTS</sequence>
<organism evidence="1 2">
    <name type="scientific">Thalictrum thalictroides</name>
    <name type="common">Rue-anemone</name>
    <name type="synonym">Anemone thalictroides</name>
    <dbReference type="NCBI Taxonomy" id="46969"/>
    <lineage>
        <taxon>Eukaryota</taxon>
        <taxon>Viridiplantae</taxon>
        <taxon>Streptophyta</taxon>
        <taxon>Embryophyta</taxon>
        <taxon>Tracheophyta</taxon>
        <taxon>Spermatophyta</taxon>
        <taxon>Magnoliopsida</taxon>
        <taxon>Ranunculales</taxon>
        <taxon>Ranunculaceae</taxon>
        <taxon>Thalictroideae</taxon>
        <taxon>Thalictrum</taxon>
    </lineage>
</organism>
<evidence type="ECO:0000313" key="1">
    <source>
        <dbReference type="EMBL" id="KAF5194982.1"/>
    </source>
</evidence>
<dbReference type="Proteomes" id="UP000554482">
    <property type="component" value="Unassembled WGS sequence"/>
</dbReference>
<dbReference type="AlphaFoldDB" id="A0A7J6WFX6"/>
<feature type="non-terminal residue" evidence="1">
    <location>
        <position position="1"/>
    </location>
</feature>
<keyword evidence="2" id="KW-1185">Reference proteome</keyword>
<dbReference type="EMBL" id="JABWDY010017997">
    <property type="protein sequence ID" value="KAF5194982.1"/>
    <property type="molecule type" value="Genomic_DNA"/>
</dbReference>
<dbReference type="InterPro" id="IPR055276">
    <property type="entry name" value="NHL41-like"/>
</dbReference>
<proteinExistence type="predicted"/>
<evidence type="ECO:0000313" key="2">
    <source>
        <dbReference type="Proteomes" id="UP000554482"/>
    </source>
</evidence>
<dbReference type="PANTHER" id="PTHR48436">
    <property type="entry name" value="2, PUTATIVE-RELATED"/>
    <property type="match status" value="1"/>
</dbReference>
<name>A0A7J6WFX6_THATH</name>